<dbReference type="GO" id="GO:0008270">
    <property type="term" value="F:zinc ion binding"/>
    <property type="evidence" value="ECO:0007669"/>
    <property type="project" value="UniProtKB-KW"/>
</dbReference>
<keyword evidence="12" id="KW-0539">Nucleus</keyword>
<dbReference type="SUPFAM" id="SSF49879">
    <property type="entry name" value="SMAD/FHA domain"/>
    <property type="match status" value="1"/>
</dbReference>
<dbReference type="Pfam" id="PF00498">
    <property type="entry name" value="FHA"/>
    <property type="match status" value="1"/>
</dbReference>
<keyword evidence="6" id="KW-0808">Transferase</keyword>
<evidence type="ECO:0000256" key="8">
    <source>
        <dbReference type="ARBA" id="ARBA00022771"/>
    </source>
</evidence>
<keyword evidence="13" id="KW-0131">Cell cycle</keyword>
<dbReference type="InterPro" id="IPR040909">
    <property type="entry name" value="CHFR_Znf-CRD"/>
</dbReference>
<dbReference type="PANTHER" id="PTHR16079">
    <property type="entry name" value="UBIQUITIN LIGASE PROTEIN CHFR"/>
    <property type="match status" value="1"/>
</dbReference>
<keyword evidence="9" id="KW-0498">Mitosis</keyword>
<feature type="region of interest" description="Disordered" evidence="17">
    <location>
        <begin position="1"/>
        <end position="29"/>
    </location>
</feature>
<dbReference type="Pfam" id="PF00097">
    <property type="entry name" value="zf-C3HC4"/>
    <property type="match status" value="1"/>
</dbReference>
<feature type="domain" description="RING-type" evidence="19">
    <location>
        <begin position="205"/>
        <end position="250"/>
    </location>
</feature>
<evidence type="ECO:0000256" key="7">
    <source>
        <dbReference type="ARBA" id="ARBA00022723"/>
    </source>
</evidence>
<dbReference type="Gene3D" id="3.30.40.10">
    <property type="entry name" value="Zinc/RING finger domain, C3HC4 (zinc finger)"/>
    <property type="match status" value="1"/>
</dbReference>
<dbReference type="Proteomes" id="UP001605036">
    <property type="component" value="Unassembled WGS sequence"/>
</dbReference>
<accession>A0ABD1XXC6</accession>
<name>A0ABD1XXC6_9MARC</name>
<dbReference type="InterPro" id="IPR000253">
    <property type="entry name" value="FHA_dom"/>
</dbReference>
<comment type="pathway">
    <text evidence="3">Protein modification; protein ubiquitination.</text>
</comment>
<comment type="caution">
    <text evidence="20">The sequence shown here is derived from an EMBL/GenBank/DDBJ whole genome shotgun (WGS) entry which is preliminary data.</text>
</comment>
<reference evidence="20 21" key="1">
    <citation type="submission" date="2024-09" db="EMBL/GenBank/DDBJ databases">
        <title>Chromosome-scale assembly of Riccia fluitans.</title>
        <authorList>
            <person name="Paukszto L."/>
            <person name="Sawicki J."/>
            <person name="Karawczyk K."/>
            <person name="Piernik-Szablinska J."/>
            <person name="Szczecinska M."/>
            <person name="Mazdziarz M."/>
        </authorList>
    </citation>
    <scope>NUCLEOTIDE SEQUENCE [LARGE SCALE GENOMIC DNA]</scope>
    <source>
        <strain evidence="20">Rf_01</strain>
        <tissue evidence="20">Aerial parts of the thallus</tissue>
    </source>
</reference>
<sequence length="558" mass="62350">MIVALEEKVGKRKNGSAERGSQDADTQEYSETDLAAFVQHKRPVDSNGDLKTPWARLVSVDKNFPNIELASDDEVYIGRADVVSATGKEDLHISKAHCKIWRSGENGACYIQNLSVNGTTVQGKPVEKGEQEILHQGDEVALGPHTSGCPVFIFQIINRVHIAHQKRGLEIETDSAALQAVDHVDETAPGAKRPKMMESLETFKCSICLNIWHDVVSLTPCLHSFCNACFSDWYRRSRKTGADCKCPQCRVTVTSASRNHTLRSLVEDLLKEDPSLCPSPNQVLEMDKKSLFKAGAESQFKFGQNYRAVVGDDDMLEATVLSSDDDDDEEEDEEEEEYGGCFQCSLHPGFNADGGFQCAPDQSHLTCCSCGSAFPERPDLESPAQKCQMCLRPYCRSYWETQDLSNGMLNLSLNCSKIQPIAGREFVEIPRRTYMGNSYEQEVTRQYMAEQSLSLQAVIQDWLPRLDTGQAGQPRSVVPMQHNITSCSAVCDNCAEDVVAHLLYEFRKFVPKTELPPDAAGRPDCWYGHECRTQHHKESHARKLNHVCDPTTRKSMAR</sequence>
<dbReference type="GO" id="GO:0061630">
    <property type="term" value="F:ubiquitin protein ligase activity"/>
    <property type="evidence" value="ECO:0007669"/>
    <property type="project" value="UniProtKB-EC"/>
</dbReference>
<dbReference type="InterPro" id="IPR018957">
    <property type="entry name" value="Znf_C3HC4_RING-type"/>
</dbReference>
<evidence type="ECO:0000256" key="3">
    <source>
        <dbReference type="ARBA" id="ARBA00004906"/>
    </source>
</evidence>
<comment type="subcellular location">
    <subcellularLocation>
        <location evidence="2">Nucleus</location>
    </subcellularLocation>
</comment>
<evidence type="ECO:0000256" key="16">
    <source>
        <dbReference type="PROSITE-ProRule" id="PRU00175"/>
    </source>
</evidence>
<dbReference type="SMART" id="SM00240">
    <property type="entry name" value="FHA"/>
    <property type="match status" value="1"/>
</dbReference>
<dbReference type="GO" id="GO:0051301">
    <property type="term" value="P:cell division"/>
    <property type="evidence" value="ECO:0007669"/>
    <property type="project" value="UniProtKB-KW"/>
</dbReference>
<evidence type="ECO:0000256" key="4">
    <source>
        <dbReference type="ARBA" id="ARBA00012483"/>
    </source>
</evidence>
<evidence type="ECO:0000256" key="5">
    <source>
        <dbReference type="ARBA" id="ARBA00022618"/>
    </source>
</evidence>
<organism evidence="20 21">
    <name type="scientific">Riccia fluitans</name>
    <dbReference type="NCBI Taxonomy" id="41844"/>
    <lineage>
        <taxon>Eukaryota</taxon>
        <taxon>Viridiplantae</taxon>
        <taxon>Streptophyta</taxon>
        <taxon>Embryophyta</taxon>
        <taxon>Marchantiophyta</taxon>
        <taxon>Marchantiopsida</taxon>
        <taxon>Marchantiidae</taxon>
        <taxon>Marchantiales</taxon>
        <taxon>Ricciaceae</taxon>
        <taxon>Riccia</taxon>
    </lineage>
</organism>
<keyword evidence="7" id="KW-0479">Metal-binding</keyword>
<dbReference type="EC" id="2.3.2.27" evidence="4"/>
<proteinExistence type="predicted"/>
<protein>
    <recommendedName>
        <fullName evidence="4">RING-type E3 ubiquitin transferase</fullName>
        <ecNumber evidence="4">2.3.2.27</ecNumber>
    </recommendedName>
    <alternativeName>
        <fullName evidence="15">Checkpoint with forkhead and RING finger domains protein</fullName>
    </alternativeName>
    <alternativeName>
        <fullName evidence="14">RING-type E3 ubiquitin transferase CHFR</fullName>
    </alternativeName>
</protein>
<evidence type="ECO:0000313" key="21">
    <source>
        <dbReference type="Proteomes" id="UP001605036"/>
    </source>
</evidence>
<evidence type="ECO:0000256" key="12">
    <source>
        <dbReference type="ARBA" id="ARBA00023242"/>
    </source>
</evidence>
<dbReference type="InterPro" id="IPR013083">
    <property type="entry name" value="Znf_RING/FYVE/PHD"/>
</dbReference>
<dbReference type="InterPro" id="IPR052256">
    <property type="entry name" value="E3_ubiquitin-ligase_CHFR"/>
</dbReference>
<dbReference type="AlphaFoldDB" id="A0ABD1XXC6"/>
<evidence type="ECO:0000256" key="9">
    <source>
        <dbReference type="ARBA" id="ARBA00022776"/>
    </source>
</evidence>
<evidence type="ECO:0000256" key="2">
    <source>
        <dbReference type="ARBA" id="ARBA00004123"/>
    </source>
</evidence>
<dbReference type="EMBL" id="JBHFFA010000007">
    <property type="protein sequence ID" value="KAL2613592.1"/>
    <property type="molecule type" value="Genomic_DNA"/>
</dbReference>
<keyword evidence="10" id="KW-0833">Ubl conjugation pathway</keyword>
<feature type="domain" description="FHA" evidence="18">
    <location>
        <begin position="75"/>
        <end position="126"/>
    </location>
</feature>
<evidence type="ECO:0000256" key="13">
    <source>
        <dbReference type="ARBA" id="ARBA00023306"/>
    </source>
</evidence>
<dbReference type="GO" id="GO:0005634">
    <property type="term" value="C:nucleus"/>
    <property type="evidence" value="ECO:0007669"/>
    <property type="project" value="UniProtKB-SubCell"/>
</dbReference>
<evidence type="ECO:0000256" key="1">
    <source>
        <dbReference type="ARBA" id="ARBA00000900"/>
    </source>
</evidence>
<dbReference type="PROSITE" id="PS50006">
    <property type="entry name" value="FHA_DOMAIN"/>
    <property type="match status" value="1"/>
</dbReference>
<evidence type="ECO:0000259" key="19">
    <source>
        <dbReference type="PROSITE" id="PS50089"/>
    </source>
</evidence>
<dbReference type="SMART" id="SM00184">
    <property type="entry name" value="RING"/>
    <property type="match status" value="1"/>
</dbReference>
<keyword evidence="21" id="KW-1185">Reference proteome</keyword>
<dbReference type="InterPro" id="IPR008984">
    <property type="entry name" value="SMAD_FHA_dom_sf"/>
</dbReference>
<keyword evidence="8 16" id="KW-0863">Zinc-finger</keyword>
<comment type="catalytic activity">
    <reaction evidence="1">
        <text>S-ubiquitinyl-[E2 ubiquitin-conjugating enzyme]-L-cysteine + [acceptor protein]-L-lysine = [E2 ubiquitin-conjugating enzyme]-L-cysteine + N(6)-ubiquitinyl-[acceptor protein]-L-lysine.</text>
        <dbReference type="EC" id="2.3.2.27"/>
    </reaction>
</comment>
<gene>
    <name evidence="20" type="ORF">R1flu_025284</name>
</gene>
<keyword evidence="5" id="KW-0132">Cell division</keyword>
<evidence type="ECO:0000256" key="11">
    <source>
        <dbReference type="ARBA" id="ARBA00022833"/>
    </source>
</evidence>
<evidence type="ECO:0000259" key="18">
    <source>
        <dbReference type="PROSITE" id="PS50006"/>
    </source>
</evidence>
<dbReference type="Gene3D" id="3.30.40.140">
    <property type="match status" value="1"/>
</dbReference>
<evidence type="ECO:0000256" key="17">
    <source>
        <dbReference type="SAM" id="MobiDB-lite"/>
    </source>
</evidence>
<evidence type="ECO:0000256" key="10">
    <source>
        <dbReference type="ARBA" id="ARBA00022786"/>
    </source>
</evidence>
<evidence type="ECO:0000256" key="6">
    <source>
        <dbReference type="ARBA" id="ARBA00022679"/>
    </source>
</evidence>
<dbReference type="SUPFAM" id="SSF57850">
    <property type="entry name" value="RING/U-box"/>
    <property type="match status" value="1"/>
</dbReference>
<dbReference type="InterPro" id="IPR001841">
    <property type="entry name" value="Znf_RING"/>
</dbReference>
<dbReference type="PANTHER" id="PTHR16079:SF4">
    <property type="entry name" value="E3 UBIQUITIN-PROTEIN LIGASE CHFR"/>
    <property type="match status" value="1"/>
</dbReference>
<evidence type="ECO:0000313" key="20">
    <source>
        <dbReference type="EMBL" id="KAL2613592.1"/>
    </source>
</evidence>
<dbReference type="Gene3D" id="2.60.200.20">
    <property type="match status" value="1"/>
</dbReference>
<keyword evidence="11" id="KW-0862">Zinc</keyword>
<dbReference type="PROSITE" id="PS50089">
    <property type="entry name" value="ZF_RING_2"/>
    <property type="match status" value="1"/>
</dbReference>
<evidence type="ECO:0000256" key="14">
    <source>
        <dbReference type="ARBA" id="ARBA00029800"/>
    </source>
</evidence>
<evidence type="ECO:0000256" key="15">
    <source>
        <dbReference type="ARBA" id="ARBA00031332"/>
    </source>
</evidence>
<dbReference type="Pfam" id="PF17979">
    <property type="entry name" value="zf-CRD"/>
    <property type="match status" value="1"/>
</dbReference>